<dbReference type="Proteomes" id="UP000187499">
    <property type="component" value="Chromosome"/>
</dbReference>
<dbReference type="STRING" id="1847728.BTM29_04245"/>
<protein>
    <submittedName>
        <fullName evidence="3">3-hexulose-6-phosphate synthase</fullName>
    </submittedName>
</protein>
<feature type="domain" description="Orotidine 5'-phosphate decarboxylase" evidence="2">
    <location>
        <begin position="2"/>
        <end position="202"/>
    </location>
</feature>
<dbReference type="SUPFAM" id="SSF51366">
    <property type="entry name" value="Ribulose-phoshate binding barrel"/>
    <property type="match status" value="1"/>
</dbReference>
<reference evidence="4" key="1">
    <citation type="submission" date="2016-12" db="EMBL/GenBank/DDBJ databases">
        <authorList>
            <person name="Jung M.Y."/>
            <person name="Lee S.H."/>
        </authorList>
    </citation>
    <scope>NUCLEOTIDE SEQUENCE [LARGE SCALE GENOMIC DNA]</scope>
    <source>
        <strain evidence="4">WiKim39</strain>
    </source>
</reference>
<gene>
    <name evidence="3" type="ORF">BTM29_04245</name>
</gene>
<dbReference type="KEGG" id="lalw:BTM29_04245"/>
<keyword evidence="4" id="KW-1185">Reference proteome</keyword>
<evidence type="ECO:0000313" key="3">
    <source>
        <dbReference type="EMBL" id="APX71813.1"/>
    </source>
</evidence>
<dbReference type="OrthoDB" id="43475at2"/>
<dbReference type="InterPro" id="IPR013785">
    <property type="entry name" value="Aldolase_TIM"/>
</dbReference>
<dbReference type="InterPro" id="IPR011060">
    <property type="entry name" value="RibuloseP-bd_barrel"/>
</dbReference>
<dbReference type="Pfam" id="PF00215">
    <property type="entry name" value="OMPdecase"/>
    <property type="match status" value="1"/>
</dbReference>
<dbReference type="RefSeq" id="WP_076614317.1">
    <property type="nucleotide sequence ID" value="NZ_CP019323.1"/>
</dbReference>
<dbReference type="PANTHER" id="PTHR35039:SF3">
    <property type="entry name" value="3-KETO-L-GULONATE-6-PHOSPHATE DECARBOXYLASE SGBH-RELATED"/>
    <property type="match status" value="1"/>
</dbReference>
<dbReference type="PANTHER" id="PTHR35039">
    <property type="entry name" value="3-KETO-L-GULONATE-6-PHOSPHATE DECARBOXYLASE SGBH-RELATED"/>
    <property type="match status" value="1"/>
</dbReference>
<dbReference type="Gene3D" id="3.20.20.70">
    <property type="entry name" value="Aldolase class I"/>
    <property type="match status" value="1"/>
</dbReference>
<dbReference type="SMART" id="SM00934">
    <property type="entry name" value="OMPdecase"/>
    <property type="match status" value="1"/>
</dbReference>
<dbReference type="InterPro" id="IPR001754">
    <property type="entry name" value="OMPdeCOase_dom"/>
</dbReference>
<evidence type="ECO:0000259" key="2">
    <source>
        <dbReference type="SMART" id="SM00934"/>
    </source>
</evidence>
<dbReference type="GO" id="GO:0019854">
    <property type="term" value="P:L-ascorbic acid catabolic process"/>
    <property type="evidence" value="ECO:0007669"/>
    <property type="project" value="TreeGrafter"/>
</dbReference>
<dbReference type="AlphaFoldDB" id="A0A1P8Q1R0"/>
<dbReference type="EMBL" id="CP019323">
    <property type="protein sequence ID" value="APX71813.1"/>
    <property type="molecule type" value="Genomic_DNA"/>
</dbReference>
<keyword evidence="1" id="KW-0456">Lyase</keyword>
<proteinExistence type="predicted"/>
<sequence>MKLQVAIDRVTLDDAVKLTHELDGVVDIIELGTSLIKDYGLLALKDAPFNIHNSRVLYDLKTNDEGAYEFEKGFESNADILTVMAGSSLDTIKQVYDVTEKYNKEMLIDLLEVDNNKIKDITSFDNAIYGLHHSKDSKDSFDAVDTLDKFKKSFPEVKKIAVAGGIDLKQAKAISAQGIANTIIVGGKIVKTDNPVESAKQFMEAIK</sequence>
<evidence type="ECO:0000313" key="4">
    <source>
        <dbReference type="Proteomes" id="UP000187499"/>
    </source>
</evidence>
<dbReference type="GO" id="GO:0006207">
    <property type="term" value="P:'de novo' pyrimidine nucleobase biosynthetic process"/>
    <property type="evidence" value="ECO:0007669"/>
    <property type="project" value="InterPro"/>
</dbReference>
<organism evidence="3 4">
    <name type="scientific">Companilactobacillus allii</name>
    <dbReference type="NCBI Taxonomy" id="1847728"/>
    <lineage>
        <taxon>Bacteria</taxon>
        <taxon>Bacillati</taxon>
        <taxon>Bacillota</taxon>
        <taxon>Bacilli</taxon>
        <taxon>Lactobacillales</taxon>
        <taxon>Lactobacillaceae</taxon>
        <taxon>Companilactobacillus</taxon>
    </lineage>
</organism>
<evidence type="ECO:0000256" key="1">
    <source>
        <dbReference type="ARBA" id="ARBA00023239"/>
    </source>
</evidence>
<name>A0A1P8Q1R0_9LACO</name>
<dbReference type="GO" id="GO:0033982">
    <property type="term" value="F:3-dehydro-L-gulonate-6-phosphate decarboxylase activity"/>
    <property type="evidence" value="ECO:0007669"/>
    <property type="project" value="TreeGrafter"/>
</dbReference>
<accession>A0A1P8Q1R0</accession>
<dbReference type="GO" id="GO:0004590">
    <property type="term" value="F:orotidine-5'-phosphate decarboxylase activity"/>
    <property type="evidence" value="ECO:0007669"/>
    <property type="project" value="InterPro"/>
</dbReference>